<evidence type="ECO:0000313" key="7">
    <source>
        <dbReference type="EMBL" id="TYL56440.1"/>
    </source>
</evidence>
<reference evidence="15 16" key="3">
    <citation type="submission" date="2019-08" db="EMBL/GenBank/DDBJ databases">
        <authorList>
            <person name="Duncan S."/>
            <person name="Walker A."/>
        </authorList>
    </citation>
    <scope>NUCLEOTIDE SEQUENCE [LARGE SCALE GENOMIC DNA]</scope>
    <source>
        <strain evidence="8 15">L2-21</strain>
        <strain evidence="7 16">T3WBe13</strain>
    </source>
</reference>
<evidence type="ECO:0000313" key="11">
    <source>
        <dbReference type="Proteomes" id="UP000283501"/>
    </source>
</evidence>
<reference evidence="15 16" key="4">
    <citation type="submission" date="2019-09" db="EMBL/GenBank/DDBJ databases">
        <title>Strain-level analysis of Eubacterium rectale using genomes from metagenomes.</title>
        <authorList>
            <person name="Karcher N."/>
            <person name="Segata N."/>
        </authorList>
    </citation>
    <scope>NUCLEOTIDE SEQUENCE [LARGE SCALE GENOMIC DNA]</scope>
    <source>
        <strain evidence="8 15">L2-21</strain>
        <strain evidence="7 16">T3WBe13</strain>
    </source>
</reference>
<sequence>MNEYFPTVVQVIPLDNYHVQVFFDDGKIVDYDTTQDLKSSIFEPLRNIENFKNTCTVMNGTLAWDISGKMDESDCIDIDPFTLYELKAINSLIA</sequence>
<dbReference type="EMBL" id="QSKY01000002">
    <property type="protein sequence ID" value="RHF07966.1"/>
    <property type="molecule type" value="Genomic_DNA"/>
</dbReference>
<dbReference type="EMBL" id="QSFZ01000008">
    <property type="protein sequence ID" value="RHA92106.1"/>
    <property type="molecule type" value="Genomic_DNA"/>
</dbReference>
<protein>
    <submittedName>
        <fullName evidence="2">DUF2442 domain-containing protein</fullName>
    </submittedName>
    <submittedName>
        <fullName evidence="1">Protein of uncharacterized function (DUF2442)</fullName>
    </submittedName>
</protein>
<dbReference type="EMBL" id="QSFB01000026">
    <property type="protein sequence ID" value="RHA09949.1"/>
    <property type="molecule type" value="Genomic_DNA"/>
</dbReference>
<evidence type="ECO:0000313" key="9">
    <source>
        <dbReference type="Proteomes" id="UP000095673"/>
    </source>
</evidence>
<evidence type="ECO:0000313" key="6">
    <source>
        <dbReference type="EMBL" id="RHF07966.1"/>
    </source>
</evidence>
<evidence type="ECO:0000313" key="13">
    <source>
        <dbReference type="Proteomes" id="UP000286220"/>
    </source>
</evidence>
<dbReference type="EMBL" id="VSTG01000005">
    <property type="protein sequence ID" value="TYL58662.1"/>
    <property type="molecule type" value="Genomic_DNA"/>
</dbReference>
<evidence type="ECO:0000313" key="16">
    <source>
        <dbReference type="Proteomes" id="UP000324327"/>
    </source>
</evidence>
<evidence type="ECO:0000313" key="12">
    <source>
        <dbReference type="Proteomes" id="UP000285209"/>
    </source>
</evidence>
<dbReference type="EMBL" id="QSEN01000037">
    <property type="protein sequence ID" value="RGZ73879.1"/>
    <property type="molecule type" value="Genomic_DNA"/>
</dbReference>
<name>A0A173QT33_9FIRM</name>
<evidence type="ECO:0000313" key="10">
    <source>
        <dbReference type="Proteomes" id="UP000283431"/>
    </source>
</evidence>
<gene>
    <name evidence="6" type="ORF">DW703_02070</name>
    <name evidence="5" type="ORF">DW912_08805</name>
    <name evidence="4" type="ORF">DW948_13505</name>
    <name evidence="3" type="ORF">DW975_14055</name>
    <name evidence="2" type="ORF">DXA03_12985</name>
    <name evidence="1" type="ORF">ERS852580_00010</name>
    <name evidence="7" type="ORF">FYL31_14955</name>
    <name evidence="8" type="ORF">FYL37_05640</name>
</gene>
<dbReference type="Proteomes" id="UP000095673">
    <property type="component" value="Unassembled WGS sequence"/>
</dbReference>
<evidence type="ECO:0000313" key="8">
    <source>
        <dbReference type="EMBL" id="TYL58662.1"/>
    </source>
</evidence>
<dbReference type="EMBL" id="QSDV01000033">
    <property type="protein sequence ID" value="RGZ15868.1"/>
    <property type="molecule type" value="Genomic_DNA"/>
</dbReference>
<reference evidence="10 11" key="2">
    <citation type="submission" date="2018-08" db="EMBL/GenBank/DDBJ databases">
        <title>A genome reference for cultivated species of the human gut microbiota.</title>
        <authorList>
            <person name="Zou Y."/>
            <person name="Xue W."/>
            <person name="Luo G."/>
        </authorList>
    </citation>
    <scope>NUCLEOTIDE SEQUENCE [LARGE SCALE GENOMIC DNA]</scope>
    <source>
        <strain evidence="6 11">AM26-2LB</strain>
        <strain evidence="5 13">AM42-17AT</strain>
        <strain evidence="4 14">AM44-1AT</strain>
        <strain evidence="3 10">AM48-7</strain>
        <strain evidence="2 12">AM54-25XD</strain>
    </source>
</reference>
<dbReference type="Proteomes" id="UP000283431">
    <property type="component" value="Unassembled WGS sequence"/>
</dbReference>
<dbReference type="AlphaFoldDB" id="A0A173QT33"/>
<dbReference type="EMBL" id="CYXM01000001">
    <property type="protein sequence ID" value="CUM68707.1"/>
    <property type="molecule type" value="Genomic_DNA"/>
</dbReference>
<dbReference type="SUPFAM" id="SSF143880">
    <property type="entry name" value="NE0471 N-terminal domain-like"/>
    <property type="match status" value="1"/>
</dbReference>
<organism evidence="1 9">
    <name type="scientific">Agathobacter rectalis</name>
    <dbReference type="NCBI Taxonomy" id="39491"/>
    <lineage>
        <taxon>Bacteria</taxon>
        <taxon>Bacillati</taxon>
        <taxon>Bacillota</taxon>
        <taxon>Clostridia</taxon>
        <taxon>Lachnospirales</taxon>
        <taxon>Lachnospiraceae</taxon>
        <taxon>Agathobacter</taxon>
    </lineage>
</organism>
<dbReference type="Proteomes" id="UP000286341">
    <property type="component" value="Unassembled WGS sequence"/>
</dbReference>
<evidence type="ECO:0000313" key="1">
    <source>
        <dbReference type="EMBL" id="CUM68707.1"/>
    </source>
</evidence>
<evidence type="ECO:0000313" key="3">
    <source>
        <dbReference type="EMBL" id="RGZ73879.1"/>
    </source>
</evidence>
<dbReference type="Proteomes" id="UP000285209">
    <property type="component" value="Unassembled WGS sequence"/>
</dbReference>
<dbReference type="Proteomes" id="UP000324325">
    <property type="component" value="Unassembled WGS sequence"/>
</dbReference>
<dbReference type="EMBL" id="VSTF01000034">
    <property type="protein sequence ID" value="TYL56440.1"/>
    <property type="molecule type" value="Genomic_DNA"/>
</dbReference>
<reference evidence="1 9" key="1">
    <citation type="submission" date="2015-09" db="EMBL/GenBank/DDBJ databases">
        <authorList>
            <consortium name="Pathogen Informatics"/>
        </authorList>
    </citation>
    <scope>NUCLEOTIDE SEQUENCE [LARGE SCALE GENOMIC DNA]</scope>
    <source>
        <strain evidence="1 9">2789STDY5834968</strain>
    </source>
</reference>
<evidence type="ECO:0000313" key="5">
    <source>
        <dbReference type="EMBL" id="RHA92106.1"/>
    </source>
</evidence>
<evidence type="ECO:0000313" key="15">
    <source>
        <dbReference type="Proteomes" id="UP000324325"/>
    </source>
</evidence>
<proteinExistence type="predicted"/>
<dbReference type="Proteomes" id="UP000324327">
    <property type="component" value="Unassembled WGS sequence"/>
</dbReference>
<evidence type="ECO:0000313" key="2">
    <source>
        <dbReference type="EMBL" id="RGZ15868.1"/>
    </source>
</evidence>
<dbReference type="InterPro" id="IPR018841">
    <property type="entry name" value="DUF2442"/>
</dbReference>
<dbReference type="Proteomes" id="UP000283501">
    <property type="component" value="Unassembled WGS sequence"/>
</dbReference>
<evidence type="ECO:0000313" key="14">
    <source>
        <dbReference type="Proteomes" id="UP000286341"/>
    </source>
</evidence>
<dbReference type="RefSeq" id="WP_055236575.1">
    <property type="nucleotide sequence ID" value="NZ_CYXM01000001.1"/>
</dbReference>
<dbReference type="InterPro" id="IPR036782">
    <property type="entry name" value="NE0471-like_N"/>
</dbReference>
<dbReference type="Proteomes" id="UP000286220">
    <property type="component" value="Unassembled WGS sequence"/>
</dbReference>
<dbReference type="Gene3D" id="3.30.2020.10">
    <property type="entry name" value="NE0471-like N-terminal domain"/>
    <property type="match status" value="1"/>
</dbReference>
<dbReference type="OrthoDB" id="1666234at2"/>
<evidence type="ECO:0000313" key="4">
    <source>
        <dbReference type="EMBL" id="RHA09949.1"/>
    </source>
</evidence>
<accession>A0A173QT33</accession>
<dbReference type="Pfam" id="PF10387">
    <property type="entry name" value="DUF2442"/>
    <property type="match status" value="1"/>
</dbReference>